<evidence type="ECO:0000256" key="5">
    <source>
        <dbReference type="ARBA" id="ARBA00023329"/>
    </source>
</evidence>
<dbReference type="SMART" id="SM00233">
    <property type="entry name" value="PH"/>
    <property type="match status" value="1"/>
</dbReference>
<dbReference type="PANTHER" id="PTHR13364:SF6">
    <property type="entry name" value="SPERMATOGENESIS-DEFECTIVE PROTEIN 39 HOMOLOG"/>
    <property type="match status" value="1"/>
</dbReference>
<proteinExistence type="predicted"/>
<name>F0WT21_9STRA</name>
<dbReference type="InterPro" id="IPR011993">
    <property type="entry name" value="PH-like_dom_sf"/>
</dbReference>
<accession>F0WT21</accession>
<organism evidence="7">
    <name type="scientific">Albugo laibachii Nc14</name>
    <dbReference type="NCBI Taxonomy" id="890382"/>
    <lineage>
        <taxon>Eukaryota</taxon>
        <taxon>Sar</taxon>
        <taxon>Stramenopiles</taxon>
        <taxon>Oomycota</taxon>
        <taxon>Peronosporomycetes</taxon>
        <taxon>Albuginales</taxon>
        <taxon>Albuginaceae</taxon>
        <taxon>Albugo</taxon>
    </lineage>
</organism>
<dbReference type="HOGENOM" id="CLU_944652_0_0_1"/>
<dbReference type="GO" id="GO:0006886">
    <property type="term" value="P:intracellular protein transport"/>
    <property type="evidence" value="ECO:0007669"/>
    <property type="project" value="TreeGrafter"/>
</dbReference>
<dbReference type="PANTHER" id="PTHR13364">
    <property type="entry name" value="DEFECTIVE SPERMATOGENESIS PROTEIN 39"/>
    <property type="match status" value="1"/>
</dbReference>
<evidence type="ECO:0000256" key="3">
    <source>
        <dbReference type="ARBA" id="ARBA00004603"/>
    </source>
</evidence>
<evidence type="ECO:0000256" key="2">
    <source>
        <dbReference type="ARBA" id="ARBA00004541"/>
    </source>
</evidence>
<dbReference type="PROSITE" id="PS50003">
    <property type="entry name" value="PH_DOMAIN"/>
    <property type="match status" value="1"/>
</dbReference>
<gene>
    <name evidence="7" type="primary">AlNc14C243G9507</name>
    <name evidence="7" type="ORF">ALNC14_106510</name>
</gene>
<protein>
    <submittedName>
        <fullName evidence="7">Uncharacterized protein AlNc14C243G9507</fullName>
    </submittedName>
</protein>
<dbReference type="Pfam" id="PF00169">
    <property type="entry name" value="PH"/>
    <property type="match status" value="1"/>
</dbReference>
<dbReference type="GO" id="GO:0005769">
    <property type="term" value="C:early endosome"/>
    <property type="evidence" value="ECO:0007669"/>
    <property type="project" value="UniProtKB-SubCell"/>
</dbReference>
<comment type="subcellular location">
    <subcellularLocation>
        <location evidence="2">Cytoplasmic vesicle</location>
    </subcellularLocation>
    <subcellularLocation>
        <location evidence="1">Early endosome</location>
    </subcellularLocation>
    <subcellularLocation>
        <location evidence="3">Late endosome</location>
    </subcellularLocation>
</comment>
<feature type="domain" description="PH" evidence="6">
    <location>
        <begin position="18"/>
        <end position="130"/>
    </location>
</feature>
<keyword evidence="4" id="KW-0967">Endosome</keyword>
<dbReference type="GO" id="GO:0007034">
    <property type="term" value="P:vacuolar transport"/>
    <property type="evidence" value="ECO:0007669"/>
    <property type="project" value="TreeGrafter"/>
</dbReference>
<reference evidence="7" key="1">
    <citation type="journal article" date="2011" name="PLoS Biol.">
        <title>Gene gain and loss during evolution of obligate parasitism in the white rust pathogen of Arabidopsis thaliana.</title>
        <authorList>
            <person name="Kemen E."/>
            <person name="Gardiner A."/>
            <person name="Schultz-Larsen T."/>
            <person name="Kemen A.C."/>
            <person name="Balmuth A.L."/>
            <person name="Robert-Seilaniantz A."/>
            <person name="Bailey K."/>
            <person name="Holub E."/>
            <person name="Studholme D.J."/>
            <person name="Maclean D."/>
            <person name="Jones J.D."/>
        </authorList>
    </citation>
    <scope>NUCLEOTIDE SEQUENCE</scope>
</reference>
<reference evidence="7" key="2">
    <citation type="submission" date="2011-02" db="EMBL/GenBank/DDBJ databases">
        <authorList>
            <person name="MacLean D."/>
        </authorList>
    </citation>
    <scope>NUCLEOTIDE SEQUENCE</scope>
</reference>
<evidence type="ECO:0000256" key="4">
    <source>
        <dbReference type="ARBA" id="ARBA00022753"/>
    </source>
</evidence>
<evidence type="ECO:0000256" key="1">
    <source>
        <dbReference type="ARBA" id="ARBA00004412"/>
    </source>
</evidence>
<dbReference type="AlphaFoldDB" id="F0WT21"/>
<keyword evidence="5" id="KW-0968">Cytoplasmic vesicle</keyword>
<evidence type="ECO:0000259" key="6">
    <source>
        <dbReference type="PROSITE" id="PS50003"/>
    </source>
</evidence>
<dbReference type="Gene3D" id="2.30.29.30">
    <property type="entry name" value="Pleckstrin-homology domain (PH domain)/Phosphotyrosine-binding domain (PTB)"/>
    <property type="match status" value="1"/>
</dbReference>
<dbReference type="InterPro" id="IPR040057">
    <property type="entry name" value="Spe-39"/>
</dbReference>
<evidence type="ECO:0000313" key="7">
    <source>
        <dbReference type="EMBL" id="CCA24507.1"/>
    </source>
</evidence>
<dbReference type="GO" id="GO:0005770">
    <property type="term" value="C:late endosome"/>
    <property type="evidence" value="ECO:0007669"/>
    <property type="project" value="UniProtKB-SubCell"/>
</dbReference>
<dbReference type="InterPro" id="IPR001849">
    <property type="entry name" value="PH_domain"/>
</dbReference>
<dbReference type="SUPFAM" id="SSF50729">
    <property type="entry name" value="PH domain-like"/>
    <property type="match status" value="1"/>
</dbReference>
<sequence length="295" mass="34479">MEMELEFEERDILAPPHTQHRRGYYEKRSYGTSQTQSNWRKRYFELEGDLITYIKHEAGRTSFSRVSDTRERGHIILTAKTHLKCVDYVGSFTKRPYCIQIGKGDNALLIQTSSLQDQQDLYEAISSNIRRLGTNRRWIKYPRDTVYGMTLHEFLQYCFLYHGNSSERSEKCAPMQLAGRFKVDEKRFLFLKAVLLAFTKDWNGFKRCVISENSESDSNQIRSHRSRTPPVIGFGPFLDILELESDPPLSLLHTCQDMYEKFDAKKTAFNTFWSCRNRSEFSDESAITPLATRAE</sequence>
<dbReference type="EMBL" id="FR824288">
    <property type="protein sequence ID" value="CCA24507.1"/>
    <property type="molecule type" value="Genomic_DNA"/>
</dbReference>